<dbReference type="EMBL" id="JXUW01000002">
    <property type="protein sequence ID" value="KJE77972.1"/>
    <property type="molecule type" value="Genomic_DNA"/>
</dbReference>
<evidence type="ECO:0000313" key="3">
    <source>
        <dbReference type="Proteomes" id="UP000032336"/>
    </source>
</evidence>
<keyword evidence="1" id="KW-1133">Transmembrane helix</keyword>
<keyword evidence="1" id="KW-0812">Transmembrane</keyword>
<name>A0A0D8FYW3_9ACTN</name>
<proteinExistence type="predicted"/>
<feature type="transmembrane region" description="Helical" evidence="1">
    <location>
        <begin position="54"/>
        <end position="72"/>
    </location>
</feature>
<keyword evidence="3" id="KW-1185">Reference proteome</keyword>
<reference evidence="2 3" key="1">
    <citation type="submission" date="2015-01" db="EMBL/GenBank/DDBJ databases">
        <title>Draft genome of the acidophilic iron oxidizer Ferrimicrobium acidiphilum strain T23.</title>
        <authorList>
            <person name="Poehlein A."/>
            <person name="Eisen S."/>
            <person name="Schloemann M."/>
            <person name="Johnson B.D."/>
            <person name="Daniel R."/>
            <person name="Muehling M."/>
        </authorList>
    </citation>
    <scope>NUCLEOTIDE SEQUENCE [LARGE SCALE GENOMIC DNA]</scope>
    <source>
        <strain evidence="2 3">T23</strain>
    </source>
</reference>
<dbReference type="AlphaFoldDB" id="A0A0D8FYW3"/>
<evidence type="ECO:0000256" key="1">
    <source>
        <dbReference type="SAM" id="Phobius"/>
    </source>
</evidence>
<keyword evidence="1" id="KW-0472">Membrane</keyword>
<dbReference type="Proteomes" id="UP000032336">
    <property type="component" value="Unassembled WGS sequence"/>
</dbReference>
<evidence type="ECO:0000313" key="2">
    <source>
        <dbReference type="EMBL" id="KJE77972.1"/>
    </source>
</evidence>
<organism evidence="2 3">
    <name type="scientific">Ferrimicrobium acidiphilum DSM 19497</name>
    <dbReference type="NCBI Taxonomy" id="1121877"/>
    <lineage>
        <taxon>Bacteria</taxon>
        <taxon>Bacillati</taxon>
        <taxon>Actinomycetota</taxon>
        <taxon>Acidimicrobiia</taxon>
        <taxon>Acidimicrobiales</taxon>
        <taxon>Acidimicrobiaceae</taxon>
        <taxon>Ferrimicrobium</taxon>
    </lineage>
</organism>
<comment type="caution">
    <text evidence="2">The sequence shown here is derived from an EMBL/GenBank/DDBJ whole genome shotgun (WGS) entry which is preliminary data.</text>
</comment>
<feature type="transmembrane region" description="Helical" evidence="1">
    <location>
        <begin position="26"/>
        <end position="47"/>
    </location>
</feature>
<sequence>MQIHTFTSLYPSGATLDLVGETEVNFSVKAVLIVAGILALAIIGAFFISVSLGVAAIIGGVFFLIVFGVALARGSSDDDELYEDE</sequence>
<protein>
    <submittedName>
        <fullName evidence="2">Uncharacterized protein</fullName>
    </submittedName>
</protein>
<accession>A0A0D8FYW3</accession>
<gene>
    <name evidence="2" type="ORF">FEAC_03440</name>
</gene>